<evidence type="ECO:0000259" key="5">
    <source>
        <dbReference type="Pfam" id="PF01168"/>
    </source>
</evidence>
<evidence type="ECO:0000256" key="3">
    <source>
        <dbReference type="PIRSR" id="PIRSR004848-1"/>
    </source>
</evidence>
<dbReference type="AlphaFoldDB" id="A0A135HSZ5"/>
<evidence type="ECO:0000313" key="7">
    <source>
        <dbReference type="Proteomes" id="UP000070107"/>
    </source>
</evidence>
<evidence type="ECO:0000313" key="6">
    <source>
        <dbReference type="EMBL" id="KXF76319.1"/>
    </source>
</evidence>
<dbReference type="EMBL" id="LNTU01000034">
    <property type="protein sequence ID" value="KXF76319.1"/>
    <property type="molecule type" value="Genomic_DNA"/>
</dbReference>
<dbReference type="OrthoDB" id="9804072at2"/>
<dbReference type="STRING" id="1494590.ATN84_15670"/>
<organism evidence="6 7">
    <name type="scientific">Paramesorhizobium deserti</name>
    <dbReference type="NCBI Taxonomy" id="1494590"/>
    <lineage>
        <taxon>Bacteria</taxon>
        <taxon>Pseudomonadati</taxon>
        <taxon>Pseudomonadota</taxon>
        <taxon>Alphaproteobacteria</taxon>
        <taxon>Hyphomicrobiales</taxon>
        <taxon>Phyllobacteriaceae</taxon>
        <taxon>Paramesorhizobium</taxon>
    </lineage>
</organism>
<feature type="domain" description="Alanine racemase N-terminal" evidence="5">
    <location>
        <begin position="32"/>
        <end position="224"/>
    </location>
</feature>
<dbReference type="PANTHER" id="PTHR10146:SF14">
    <property type="entry name" value="PYRIDOXAL PHOSPHATE HOMEOSTASIS PROTEIN"/>
    <property type="match status" value="1"/>
</dbReference>
<evidence type="ECO:0000256" key="2">
    <source>
        <dbReference type="HAMAP-Rule" id="MF_02087"/>
    </source>
</evidence>
<dbReference type="PIRSF" id="PIRSF004848">
    <property type="entry name" value="YBL036c_PLPDEIII"/>
    <property type="match status" value="1"/>
</dbReference>
<dbReference type="CDD" id="cd00635">
    <property type="entry name" value="PLPDE_III_YBL036c_like"/>
    <property type="match status" value="1"/>
</dbReference>
<dbReference type="NCBIfam" id="TIGR00044">
    <property type="entry name" value="YggS family pyridoxal phosphate-dependent enzyme"/>
    <property type="match status" value="1"/>
</dbReference>
<keyword evidence="1 2" id="KW-0663">Pyridoxal phosphate</keyword>
<feature type="modified residue" description="N6-(pyridoxal phosphate)lysine" evidence="2 3">
    <location>
        <position position="40"/>
    </location>
</feature>
<accession>A0A135HSZ5</accession>
<dbReference type="Proteomes" id="UP000070107">
    <property type="component" value="Unassembled WGS sequence"/>
</dbReference>
<dbReference type="InterPro" id="IPR011078">
    <property type="entry name" value="PyrdxlP_homeostasis"/>
</dbReference>
<dbReference type="Pfam" id="PF01168">
    <property type="entry name" value="Ala_racemase_N"/>
    <property type="match status" value="1"/>
</dbReference>
<dbReference type="SUPFAM" id="SSF51419">
    <property type="entry name" value="PLP-binding barrel"/>
    <property type="match status" value="1"/>
</dbReference>
<dbReference type="FunFam" id="3.20.20.10:FF:000018">
    <property type="entry name" value="Pyridoxal phosphate homeostasis protein"/>
    <property type="match status" value="1"/>
</dbReference>
<dbReference type="HAMAP" id="MF_02087">
    <property type="entry name" value="PLP_homeostasis"/>
    <property type="match status" value="1"/>
</dbReference>
<comment type="similarity">
    <text evidence="2 4">Belongs to the pyridoxal phosphate-binding protein YggS/PROSC family.</text>
</comment>
<comment type="cofactor">
    <cofactor evidence="3">
        <name>pyridoxal 5'-phosphate</name>
        <dbReference type="ChEBI" id="CHEBI:597326"/>
    </cofactor>
</comment>
<comment type="caution">
    <text evidence="6">The sequence shown here is derived from an EMBL/GenBank/DDBJ whole genome shotgun (WGS) entry which is preliminary data.</text>
</comment>
<keyword evidence="7" id="KW-1185">Reference proteome</keyword>
<sequence length="227" mass="24714">MTDAVINVIGRLENVRGAIADATREAGRPQGSVALVAVSKTFEARDIRPVLEAGQRVFGENRVQEAQGKWPELRQDYNSIELHLIGPLQSNKAADAVALFDVIETVDREKIAATLAAEMKKQNRFPKLYVQVNTGMEPQKAGIAPTEAEAFVRRCRETHGLTIEGLMCIPPAEENPGPHFALLQKIARAAGVEKLSMGMSSDYETAIAFGATSVRVGSAIFGHRDYK</sequence>
<protein>
    <recommendedName>
        <fullName evidence="2">Pyridoxal phosphate homeostasis protein</fullName>
        <shortName evidence="2">PLP homeostasis protein</shortName>
    </recommendedName>
</protein>
<dbReference type="RefSeq" id="WP_068883248.1">
    <property type="nucleotide sequence ID" value="NZ_LNTU01000034.1"/>
</dbReference>
<gene>
    <name evidence="6" type="ORF">ATN84_15670</name>
</gene>
<reference evidence="6 7" key="1">
    <citation type="submission" date="2015-11" db="EMBL/GenBank/DDBJ databases">
        <title>Draft genome sequence of Paramesorhizobium deserti A-3-E, a strain highly resistant to diverse beta-lactam antibiotics.</title>
        <authorList>
            <person name="Lv R."/>
            <person name="Yang X."/>
            <person name="Fang N."/>
            <person name="Guo J."/>
            <person name="Luo X."/>
            <person name="Peng F."/>
            <person name="Yang R."/>
            <person name="Cui Y."/>
            <person name="Fang C."/>
            <person name="Song Y."/>
        </authorList>
    </citation>
    <scope>NUCLEOTIDE SEQUENCE [LARGE SCALE GENOMIC DNA]</scope>
    <source>
        <strain evidence="6 7">A-3-E</strain>
    </source>
</reference>
<dbReference type="Gene3D" id="3.20.20.10">
    <property type="entry name" value="Alanine racemase"/>
    <property type="match status" value="1"/>
</dbReference>
<evidence type="ECO:0000256" key="1">
    <source>
        <dbReference type="ARBA" id="ARBA00022898"/>
    </source>
</evidence>
<name>A0A135HSZ5_9HYPH</name>
<dbReference type="InterPro" id="IPR029066">
    <property type="entry name" value="PLP-binding_barrel"/>
</dbReference>
<evidence type="ECO:0000256" key="4">
    <source>
        <dbReference type="RuleBase" id="RU004514"/>
    </source>
</evidence>
<dbReference type="InterPro" id="IPR001608">
    <property type="entry name" value="Ala_racemase_N"/>
</dbReference>
<dbReference type="GO" id="GO:0030170">
    <property type="term" value="F:pyridoxal phosphate binding"/>
    <property type="evidence" value="ECO:0007669"/>
    <property type="project" value="UniProtKB-UniRule"/>
</dbReference>
<comment type="function">
    <text evidence="2">Pyridoxal 5'-phosphate (PLP)-binding protein, which is involved in PLP homeostasis.</text>
</comment>
<proteinExistence type="inferred from homology"/>
<dbReference type="PANTHER" id="PTHR10146">
    <property type="entry name" value="PROLINE SYNTHETASE CO-TRANSCRIBED BACTERIAL HOMOLOG PROTEIN"/>
    <property type="match status" value="1"/>
</dbReference>